<feature type="transmembrane region" description="Helical" evidence="1">
    <location>
        <begin position="179"/>
        <end position="198"/>
    </location>
</feature>
<gene>
    <name evidence="2" type="ORF">ACFO5Q_03905</name>
</gene>
<proteinExistence type="predicted"/>
<accession>A0ABV8U883</accession>
<evidence type="ECO:0000256" key="1">
    <source>
        <dbReference type="SAM" id="Phobius"/>
    </source>
</evidence>
<dbReference type="RefSeq" id="WP_068147562.1">
    <property type="nucleotide sequence ID" value="NZ_JBHSCR010000002.1"/>
</dbReference>
<keyword evidence="3" id="KW-1185">Reference proteome</keyword>
<sequence>MSFDYGSADLSISNPFKLEGALYAVRGAVNTGLGVILLLSARAQVAGEPTPTEIALLVAGILFLSVGLSSLVKGLFKLFRFYVGRNVPANLPRNDQGVDVAKMMRERVNQHFLEPVGLIGRGIHSLFPALLYIPLPLRIIAVRAAHNLFITVFVLALVGLALLSGSIGVIAMPAAATEWLYLLGSASIFLAALANFPYKSTLSDKQLQDGHVGIGGYLILLTILAPVVLSIAQQKSNFAFTSPPVSGGGWLMFFAVASIVASVITLAICILRAREAKPLTEVAERIEHLEAGVHPSDLMRSVEIQLTKHRYLEIPNREYMKMRPDLTWEEGTKRGKFEGMYLVEVQPKPTTPEHATIFKQAQNVSGLAGHALMLVAGIWLFSFLLNNPFENGPAWYEALVLPVSMAMYAKFLAQAAHAFWAEINFVSSLAFLRLEGTFTEAKVATGKSIHDSTLSENTVIQSRLSYYLWVCDAVTSTFAVSGRYNLEQSRWLLAMNKNDALCNELDQEMRRFGAEAQKLASVTSSEDLTNIGNLTSMNHASRQVPGKEQPVAISDEEAAGALAAEVDQ</sequence>
<feature type="transmembrane region" description="Helical" evidence="1">
    <location>
        <begin position="249"/>
        <end position="271"/>
    </location>
</feature>
<dbReference type="Proteomes" id="UP001595776">
    <property type="component" value="Unassembled WGS sequence"/>
</dbReference>
<feature type="transmembrane region" description="Helical" evidence="1">
    <location>
        <begin position="210"/>
        <end position="229"/>
    </location>
</feature>
<keyword evidence="1" id="KW-0812">Transmembrane</keyword>
<feature type="transmembrane region" description="Helical" evidence="1">
    <location>
        <begin position="20"/>
        <end position="41"/>
    </location>
</feature>
<dbReference type="EMBL" id="JBHSCR010000002">
    <property type="protein sequence ID" value="MFC4346981.1"/>
    <property type="molecule type" value="Genomic_DNA"/>
</dbReference>
<feature type="transmembrane region" description="Helical" evidence="1">
    <location>
        <begin position="367"/>
        <end position="385"/>
    </location>
</feature>
<evidence type="ECO:0000313" key="2">
    <source>
        <dbReference type="EMBL" id="MFC4346981.1"/>
    </source>
</evidence>
<organism evidence="2 3">
    <name type="scientific">Kordiimonas lipolytica</name>
    <dbReference type="NCBI Taxonomy" id="1662421"/>
    <lineage>
        <taxon>Bacteria</taxon>
        <taxon>Pseudomonadati</taxon>
        <taxon>Pseudomonadota</taxon>
        <taxon>Alphaproteobacteria</taxon>
        <taxon>Kordiimonadales</taxon>
        <taxon>Kordiimonadaceae</taxon>
        <taxon>Kordiimonas</taxon>
    </lineage>
</organism>
<keyword evidence="1" id="KW-0472">Membrane</keyword>
<name>A0ABV8U883_9PROT</name>
<keyword evidence="1" id="KW-1133">Transmembrane helix</keyword>
<reference evidence="3" key="1">
    <citation type="journal article" date="2019" name="Int. J. Syst. Evol. Microbiol.">
        <title>The Global Catalogue of Microorganisms (GCM) 10K type strain sequencing project: providing services to taxonomists for standard genome sequencing and annotation.</title>
        <authorList>
            <consortium name="The Broad Institute Genomics Platform"/>
            <consortium name="The Broad Institute Genome Sequencing Center for Infectious Disease"/>
            <person name="Wu L."/>
            <person name="Ma J."/>
        </authorList>
    </citation>
    <scope>NUCLEOTIDE SEQUENCE [LARGE SCALE GENOMIC DNA]</scope>
    <source>
        <strain evidence="3">CGMCC 1.15304</strain>
    </source>
</reference>
<protein>
    <submittedName>
        <fullName evidence="2">Uncharacterized protein</fullName>
    </submittedName>
</protein>
<evidence type="ECO:0000313" key="3">
    <source>
        <dbReference type="Proteomes" id="UP001595776"/>
    </source>
</evidence>
<feature type="transmembrane region" description="Helical" evidence="1">
    <location>
        <begin position="148"/>
        <end position="173"/>
    </location>
</feature>
<feature type="transmembrane region" description="Helical" evidence="1">
    <location>
        <begin position="53"/>
        <end position="72"/>
    </location>
</feature>
<feature type="transmembrane region" description="Helical" evidence="1">
    <location>
        <begin position="122"/>
        <end position="141"/>
    </location>
</feature>
<comment type="caution">
    <text evidence="2">The sequence shown here is derived from an EMBL/GenBank/DDBJ whole genome shotgun (WGS) entry which is preliminary data.</text>
</comment>